<evidence type="ECO:0000256" key="5">
    <source>
        <dbReference type="SAM" id="MobiDB-lite"/>
    </source>
</evidence>
<evidence type="ECO:0000256" key="3">
    <source>
        <dbReference type="ARBA" id="ARBA00022679"/>
    </source>
</evidence>
<dbReference type="InterPro" id="IPR029063">
    <property type="entry name" value="SAM-dependent_MTases_sf"/>
</dbReference>
<comment type="caution">
    <text evidence="6">The sequence shown here is derived from an EMBL/GenBank/DDBJ whole genome shotgun (WGS) entry which is preliminary data.</text>
</comment>
<evidence type="ECO:0000256" key="2">
    <source>
        <dbReference type="ARBA" id="ARBA00022603"/>
    </source>
</evidence>
<dbReference type="PROSITE" id="PS51585">
    <property type="entry name" value="SAM_MT_TPMT"/>
    <property type="match status" value="1"/>
</dbReference>
<dbReference type="Gene3D" id="3.40.50.150">
    <property type="entry name" value="Vaccinia Virus protein VP39"/>
    <property type="match status" value="1"/>
</dbReference>
<accession>A0AAN7H3V3</accession>
<dbReference type="CDD" id="cd02440">
    <property type="entry name" value="AdoMet_MTases"/>
    <property type="match status" value="1"/>
</dbReference>
<keyword evidence="4" id="KW-0949">S-adenosyl-L-methionine</keyword>
<feature type="region of interest" description="Disordered" evidence="5">
    <location>
        <begin position="1"/>
        <end position="23"/>
    </location>
</feature>
<evidence type="ECO:0000256" key="1">
    <source>
        <dbReference type="ARBA" id="ARBA00022553"/>
    </source>
</evidence>
<evidence type="ECO:0000313" key="6">
    <source>
        <dbReference type="EMBL" id="KAK4230237.1"/>
    </source>
</evidence>
<keyword evidence="2 6" id="KW-0489">Methyltransferase</keyword>
<dbReference type="SUPFAM" id="SSF53335">
    <property type="entry name" value="S-adenosyl-L-methionine-dependent methyltransferases"/>
    <property type="match status" value="1"/>
</dbReference>
<name>A0AAN7H3V3_9PEZI</name>
<dbReference type="EMBL" id="MU865300">
    <property type="protein sequence ID" value="KAK4230237.1"/>
    <property type="molecule type" value="Genomic_DNA"/>
</dbReference>
<dbReference type="InterPro" id="IPR008854">
    <property type="entry name" value="TPMT"/>
</dbReference>
<dbReference type="Pfam" id="PF05724">
    <property type="entry name" value="TPMT"/>
    <property type="match status" value="1"/>
</dbReference>
<dbReference type="AlphaFoldDB" id="A0AAN7H3V3"/>
<keyword evidence="7" id="KW-1185">Reference proteome</keyword>
<protein>
    <submittedName>
        <fullName evidence="6">S-adenosyl-L-methionine-dependent methyltransferase</fullName>
    </submittedName>
</protein>
<evidence type="ECO:0000313" key="7">
    <source>
        <dbReference type="Proteomes" id="UP001301958"/>
    </source>
</evidence>
<dbReference type="Proteomes" id="UP001301958">
    <property type="component" value="Unassembled WGS sequence"/>
</dbReference>
<gene>
    <name evidence="6" type="ORF">QBC38DRAFT_516890</name>
</gene>
<dbReference type="GO" id="GO:0008757">
    <property type="term" value="F:S-adenosylmethionine-dependent methyltransferase activity"/>
    <property type="evidence" value="ECO:0007669"/>
    <property type="project" value="InterPro"/>
</dbReference>
<evidence type="ECO:0000256" key="4">
    <source>
        <dbReference type="ARBA" id="ARBA00022691"/>
    </source>
</evidence>
<keyword evidence="3" id="KW-0808">Transferase</keyword>
<dbReference type="PANTHER" id="PTHR32183">
    <property type="match status" value="1"/>
</dbReference>
<reference evidence="6" key="2">
    <citation type="submission" date="2023-05" db="EMBL/GenBank/DDBJ databases">
        <authorList>
            <consortium name="Lawrence Berkeley National Laboratory"/>
            <person name="Steindorff A."/>
            <person name="Hensen N."/>
            <person name="Bonometti L."/>
            <person name="Westerberg I."/>
            <person name="Brannstrom I.O."/>
            <person name="Guillou S."/>
            <person name="Cros-Aarteil S."/>
            <person name="Calhoun S."/>
            <person name="Haridas S."/>
            <person name="Kuo A."/>
            <person name="Mondo S."/>
            <person name="Pangilinan J."/>
            <person name="Riley R."/>
            <person name="Labutti K."/>
            <person name="Andreopoulos B."/>
            <person name="Lipzen A."/>
            <person name="Chen C."/>
            <person name="Yanf M."/>
            <person name="Daum C."/>
            <person name="Ng V."/>
            <person name="Clum A."/>
            <person name="Ohm R."/>
            <person name="Martin F."/>
            <person name="Silar P."/>
            <person name="Natvig D."/>
            <person name="Lalanne C."/>
            <person name="Gautier V."/>
            <person name="Ament-Velasquez S.L."/>
            <person name="Kruys A."/>
            <person name="Hutchinson M.I."/>
            <person name="Powell A.J."/>
            <person name="Barry K."/>
            <person name="Miller A.N."/>
            <person name="Grigoriev I.V."/>
            <person name="Debuchy R."/>
            <person name="Gladieux P."/>
            <person name="Thoren M.H."/>
            <person name="Johannesson H."/>
        </authorList>
    </citation>
    <scope>NUCLEOTIDE SEQUENCE</scope>
    <source>
        <strain evidence="6">CBS 990.96</strain>
    </source>
</reference>
<organism evidence="6 7">
    <name type="scientific">Podospora fimiseda</name>
    <dbReference type="NCBI Taxonomy" id="252190"/>
    <lineage>
        <taxon>Eukaryota</taxon>
        <taxon>Fungi</taxon>
        <taxon>Dikarya</taxon>
        <taxon>Ascomycota</taxon>
        <taxon>Pezizomycotina</taxon>
        <taxon>Sordariomycetes</taxon>
        <taxon>Sordariomycetidae</taxon>
        <taxon>Sordariales</taxon>
        <taxon>Podosporaceae</taxon>
        <taxon>Podospora</taxon>
    </lineage>
</organism>
<sequence length="266" mass="30118">MTQDPSTTKQTPQGHNNNYDLPSQTNRLISTFSTHKDNLQTYHKQWDIIWKDNYTPWDRGVPSVALSDFLSSSPPTPVSSSKALVPGCGRGYDVLLLSSFGFDVIGLDYSGTSLSKAKELETRVITGGDDVPEIYKLKPGVEKRGEIQWVQGDFFVEEVLKESGAERFDLIYDYTFFVALPPTARSKWGKRMKELLNPKGGRLVCLEWPLRRDVKEGGPPWGVTEQSYKEALEGLKKLKRYKPERTHDAGYDEKGNVIDFLSVWGY</sequence>
<dbReference type="GO" id="GO:0032259">
    <property type="term" value="P:methylation"/>
    <property type="evidence" value="ECO:0007669"/>
    <property type="project" value="UniProtKB-KW"/>
</dbReference>
<keyword evidence="1" id="KW-0597">Phosphoprotein</keyword>
<proteinExistence type="predicted"/>
<dbReference type="PANTHER" id="PTHR32183:SF6">
    <property type="entry name" value="CYSTEINE SULFINATE DESULFINASE_CYSTEINE DESULFURASE AND RELATED ENZYMES"/>
    <property type="match status" value="1"/>
</dbReference>
<reference evidence="6" key="1">
    <citation type="journal article" date="2023" name="Mol. Phylogenet. Evol.">
        <title>Genome-scale phylogeny and comparative genomics of the fungal order Sordariales.</title>
        <authorList>
            <person name="Hensen N."/>
            <person name="Bonometti L."/>
            <person name="Westerberg I."/>
            <person name="Brannstrom I.O."/>
            <person name="Guillou S."/>
            <person name="Cros-Aarteil S."/>
            <person name="Calhoun S."/>
            <person name="Haridas S."/>
            <person name="Kuo A."/>
            <person name="Mondo S."/>
            <person name="Pangilinan J."/>
            <person name="Riley R."/>
            <person name="LaButti K."/>
            <person name="Andreopoulos B."/>
            <person name="Lipzen A."/>
            <person name="Chen C."/>
            <person name="Yan M."/>
            <person name="Daum C."/>
            <person name="Ng V."/>
            <person name="Clum A."/>
            <person name="Steindorff A."/>
            <person name="Ohm R.A."/>
            <person name="Martin F."/>
            <person name="Silar P."/>
            <person name="Natvig D.O."/>
            <person name="Lalanne C."/>
            <person name="Gautier V."/>
            <person name="Ament-Velasquez S.L."/>
            <person name="Kruys A."/>
            <person name="Hutchinson M.I."/>
            <person name="Powell A.J."/>
            <person name="Barry K."/>
            <person name="Miller A.N."/>
            <person name="Grigoriev I.V."/>
            <person name="Debuchy R."/>
            <person name="Gladieux P."/>
            <person name="Hiltunen Thoren M."/>
            <person name="Johannesson H."/>
        </authorList>
    </citation>
    <scope>NUCLEOTIDE SEQUENCE</scope>
    <source>
        <strain evidence="6">CBS 990.96</strain>
    </source>
</reference>